<sequence>MLENLKEKLFRNKENQFITLVSSVVGKYTLHDYYDEYTSALIESYYENNTFIEREEIALYLAFHLHVTRTFKSLGNETELNKIYETAEKASKEIIIKAKEQRFDKIFDKINLQDEFKINRLNRIDFISAFFKRFENYNELIESKRDVIRVYLPNENCVVYPNPKEFSYVDLAINRFNLPIGFLRIGFDYYLMNKNSEKHYTIGLRSTKRMRELLDFNDNTDYNTALKDNWTLTIVP</sequence>
<gene>
    <name evidence="1" type="ORF">GCL60_09880</name>
</gene>
<evidence type="ECO:0000313" key="2">
    <source>
        <dbReference type="Proteomes" id="UP000437748"/>
    </source>
</evidence>
<dbReference type="EMBL" id="WFLM01000003">
    <property type="protein sequence ID" value="KAB8039155.1"/>
    <property type="molecule type" value="Genomic_DNA"/>
</dbReference>
<comment type="caution">
    <text evidence="1">The sequence shown here is derived from an EMBL/GenBank/DDBJ whole genome shotgun (WGS) entry which is preliminary data.</text>
</comment>
<reference evidence="1 2" key="1">
    <citation type="submission" date="2019-10" db="EMBL/GenBank/DDBJ databases">
        <title>New species of Slilvanegrellaceae.</title>
        <authorList>
            <person name="Pitt A."/>
            <person name="Hahn M.W."/>
        </authorList>
    </citation>
    <scope>NUCLEOTIDE SEQUENCE [LARGE SCALE GENOMIC DNA]</scope>
    <source>
        <strain evidence="1 2">SP-Ram-0.45-NSY-1</strain>
    </source>
</reference>
<keyword evidence="2" id="KW-1185">Reference proteome</keyword>
<evidence type="ECO:0000313" key="1">
    <source>
        <dbReference type="EMBL" id="KAB8039155.1"/>
    </source>
</evidence>
<proteinExistence type="predicted"/>
<dbReference type="AlphaFoldDB" id="A0A6N6VYE8"/>
<accession>A0A6N6VYE8</accession>
<protein>
    <submittedName>
        <fullName evidence="1">Uncharacterized protein</fullName>
    </submittedName>
</protein>
<dbReference type="OrthoDB" id="5307901at2"/>
<name>A0A6N6VYE8_9BACT</name>
<dbReference type="Proteomes" id="UP000437748">
    <property type="component" value="Unassembled WGS sequence"/>
</dbReference>
<dbReference type="RefSeq" id="WP_153420554.1">
    <property type="nucleotide sequence ID" value="NZ_WFLM01000003.1"/>
</dbReference>
<organism evidence="1 2">
    <name type="scientific">Silvanigrella paludirubra</name>
    <dbReference type="NCBI Taxonomy" id="2499159"/>
    <lineage>
        <taxon>Bacteria</taxon>
        <taxon>Pseudomonadati</taxon>
        <taxon>Bdellovibrionota</taxon>
        <taxon>Oligoflexia</taxon>
        <taxon>Silvanigrellales</taxon>
        <taxon>Silvanigrellaceae</taxon>
        <taxon>Silvanigrella</taxon>
    </lineage>
</organism>